<feature type="binding site" evidence="7">
    <location>
        <position position="108"/>
    </location>
    <ligand>
        <name>carbamoyl phosphate</name>
        <dbReference type="ChEBI" id="CHEBI:58228"/>
    </ligand>
</feature>
<evidence type="ECO:0000256" key="7">
    <source>
        <dbReference type="HAMAP-Rule" id="MF_01109"/>
    </source>
</evidence>
<dbReference type="InterPro" id="IPR006131">
    <property type="entry name" value="Asp_carbamoyltransf_Asp/Orn-bd"/>
</dbReference>
<dbReference type="Pfam" id="PF00185">
    <property type="entry name" value="OTCace"/>
    <property type="match status" value="1"/>
</dbReference>
<dbReference type="InterPro" id="IPR002292">
    <property type="entry name" value="Orn/put_carbamltrans"/>
</dbReference>
<feature type="binding site" evidence="7">
    <location>
        <begin position="262"/>
        <end position="263"/>
    </location>
    <ligand>
        <name>carbamoyl phosphate</name>
        <dbReference type="ChEBI" id="CHEBI:58228"/>
    </ligand>
</feature>
<dbReference type="PROSITE" id="PS00097">
    <property type="entry name" value="CARBAMOYLTRANSFERASE"/>
    <property type="match status" value="1"/>
</dbReference>
<dbReference type="InterPro" id="IPR006130">
    <property type="entry name" value="Asp/Orn_carbamoylTrfase"/>
</dbReference>
<feature type="binding site" evidence="7">
    <location>
        <position position="167"/>
    </location>
    <ligand>
        <name>L-ornithine</name>
        <dbReference type="ChEBI" id="CHEBI:46911"/>
    </ligand>
</feature>
<feature type="binding site" evidence="7">
    <location>
        <position position="290"/>
    </location>
    <ligand>
        <name>carbamoyl phosphate</name>
        <dbReference type="ChEBI" id="CHEBI:58228"/>
    </ligand>
</feature>
<keyword evidence="11" id="KW-1185">Reference proteome</keyword>
<comment type="similarity">
    <text evidence="3 7">Belongs to the aspartate/ornithine carbamoyltransferase superfamily. OTCase family.</text>
</comment>
<gene>
    <name evidence="10" type="primary">argF</name>
    <name evidence="10" type="ORF">H3309_03330</name>
</gene>
<feature type="domain" description="Aspartate/ornithine carbamoyltransferase carbamoyl-P binding" evidence="9">
    <location>
        <begin position="3"/>
        <end position="148"/>
    </location>
</feature>
<proteinExistence type="inferred from homology"/>
<organism evidence="10 11">
    <name type="scientific">Sandaracinobacteroides saxicola</name>
    <dbReference type="NCBI Taxonomy" id="2759707"/>
    <lineage>
        <taxon>Bacteria</taxon>
        <taxon>Pseudomonadati</taxon>
        <taxon>Pseudomonadota</taxon>
        <taxon>Alphaproteobacteria</taxon>
        <taxon>Sphingomonadales</taxon>
        <taxon>Sphingosinicellaceae</taxon>
        <taxon>Sandaracinobacteroides</taxon>
    </lineage>
</organism>
<feature type="binding site" evidence="7">
    <location>
        <begin position="57"/>
        <end position="60"/>
    </location>
    <ligand>
        <name>carbamoyl phosphate</name>
        <dbReference type="ChEBI" id="CHEBI:58228"/>
    </ligand>
</feature>
<evidence type="ECO:0000259" key="8">
    <source>
        <dbReference type="Pfam" id="PF00185"/>
    </source>
</evidence>
<dbReference type="FunFam" id="3.40.50.1370:FF:000008">
    <property type="entry name" value="Ornithine carbamoyltransferase"/>
    <property type="match status" value="1"/>
</dbReference>
<dbReference type="HAMAP" id="MF_01109">
    <property type="entry name" value="OTCase"/>
    <property type="match status" value="1"/>
</dbReference>
<dbReference type="Gene3D" id="3.40.50.1370">
    <property type="entry name" value="Aspartate/ornithine carbamoyltransferase"/>
    <property type="match status" value="2"/>
</dbReference>
<dbReference type="AlphaFoldDB" id="A0A7G5IJK3"/>
<feature type="binding site" evidence="7">
    <location>
        <begin position="227"/>
        <end position="228"/>
    </location>
    <ligand>
        <name>L-ornithine</name>
        <dbReference type="ChEBI" id="CHEBI:46911"/>
    </ligand>
</feature>
<dbReference type="NCBIfam" id="NF001986">
    <property type="entry name" value="PRK00779.1"/>
    <property type="match status" value="1"/>
</dbReference>
<name>A0A7G5IJK3_9SPHN</name>
<dbReference type="InterPro" id="IPR006132">
    <property type="entry name" value="Asp/Orn_carbamoyltranf_P-bd"/>
</dbReference>
<dbReference type="EC" id="2.1.3.3" evidence="4 7"/>
<evidence type="ECO:0000256" key="4">
    <source>
        <dbReference type="ARBA" id="ARBA00013007"/>
    </source>
</evidence>
<comment type="catalytic activity">
    <reaction evidence="6 7">
        <text>carbamoyl phosphate + L-ornithine = L-citrulline + phosphate + H(+)</text>
        <dbReference type="Rhea" id="RHEA:19513"/>
        <dbReference type="ChEBI" id="CHEBI:15378"/>
        <dbReference type="ChEBI" id="CHEBI:43474"/>
        <dbReference type="ChEBI" id="CHEBI:46911"/>
        <dbReference type="ChEBI" id="CHEBI:57743"/>
        <dbReference type="ChEBI" id="CHEBI:58228"/>
        <dbReference type="EC" id="2.1.3.3"/>
    </reaction>
</comment>
<evidence type="ECO:0000256" key="1">
    <source>
        <dbReference type="ARBA" id="ARBA00003822"/>
    </source>
</evidence>
<dbReference type="PRINTS" id="PR00102">
    <property type="entry name" value="OTCASE"/>
</dbReference>
<dbReference type="RefSeq" id="WP_182297368.1">
    <property type="nucleotide sequence ID" value="NZ_CP059851.1"/>
</dbReference>
<reference evidence="10 11" key="1">
    <citation type="submission" date="2020-07" db="EMBL/GenBank/DDBJ databases">
        <title>Complete genome sequence for Sandaracinobacter sp. M6.</title>
        <authorList>
            <person name="Tang Y."/>
            <person name="Liu Q."/>
            <person name="Guo Z."/>
            <person name="Lei P."/>
            <person name="Huang B."/>
        </authorList>
    </citation>
    <scope>NUCLEOTIDE SEQUENCE [LARGE SCALE GENOMIC DNA]</scope>
    <source>
        <strain evidence="10 11">M6</strain>
    </source>
</reference>
<protein>
    <recommendedName>
        <fullName evidence="4 7">Ornithine carbamoyltransferase</fullName>
        <shortName evidence="7">OTCase</shortName>
        <ecNumber evidence="4 7">2.1.3.3</ecNumber>
    </recommendedName>
</protein>
<comment type="function">
    <text evidence="1">Reversibly catalyzes the transfer of the carbamoyl group from carbamoyl phosphate (CP) to the N(epsilon) atom of ornithine (ORN) to produce L-citrulline.</text>
</comment>
<evidence type="ECO:0000313" key="10">
    <source>
        <dbReference type="EMBL" id="QMW23545.1"/>
    </source>
</evidence>
<dbReference type="PANTHER" id="PTHR45753:SF3">
    <property type="entry name" value="ORNITHINE TRANSCARBAMYLASE, MITOCHONDRIAL"/>
    <property type="match status" value="1"/>
</dbReference>
<dbReference type="Pfam" id="PF02729">
    <property type="entry name" value="OTCace_N"/>
    <property type="match status" value="1"/>
</dbReference>
<dbReference type="GO" id="GO:0016597">
    <property type="term" value="F:amino acid binding"/>
    <property type="evidence" value="ECO:0007669"/>
    <property type="project" value="InterPro"/>
</dbReference>
<evidence type="ECO:0000256" key="6">
    <source>
        <dbReference type="ARBA" id="ARBA00048772"/>
    </source>
</evidence>
<feature type="binding site" evidence="7">
    <location>
        <position position="223"/>
    </location>
    <ligand>
        <name>L-ornithine</name>
        <dbReference type="ChEBI" id="CHEBI:46911"/>
    </ligand>
</feature>
<evidence type="ECO:0000256" key="3">
    <source>
        <dbReference type="ARBA" id="ARBA00007805"/>
    </source>
</evidence>
<evidence type="ECO:0000256" key="5">
    <source>
        <dbReference type="ARBA" id="ARBA00022679"/>
    </source>
</evidence>
<dbReference type="GO" id="GO:0005737">
    <property type="term" value="C:cytoplasm"/>
    <property type="evidence" value="ECO:0007669"/>
    <property type="project" value="UniProtKB-SubCell"/>
</dbReference>
<accession>A0A7G5IJK3</accession>
<dbReference type="EMBL" id="CP059851">
    <property type="protein sequence ID" value="QMW23545.1"/>
    <property type="molecule type" value="Genomic_DNA"/>
</dbReference>
<dbReference type="GO" id="GO:0042450">
    <property type="term" value="P:L-arginine biosynthetic process via ornithine"/>
    <property type="evidence" value="ECO:0007669"/>
    <property type="project" value="UniProtKB-UniRule"/>
</dbReference>
<dbReference type="GO" id="GO:0019240">
    <property type="term" value="P:citrulline biosynthetic process"/>
    <property type="evidence" value="ECO:0007669"/>
    <property type="project" value="TreeGrafter"/>
</dbReference>
<dbReference type="NCBIfam" id="TIGR00658">
    <property type="entry name" value="orni_carb_tr"/>
    <property type="match status" value="1"/>
</dbReference>
<dbReference type="InterPro" id="IPR024904">
    <property type="entry name" value="OTCase_ArgI"/>
</dbReference>
<dbReference type="PRINTS" id="PR00100">
    <property type="entry name" value="AOTCASE"/>
</dbReference>
<comment type="subcellular location">
    <subcellularLocation>
        <location evidence="7">Cytoplasm</location>
    </subcellularLocation>
</comment>
<dbReference type="KEGG" id="sand:H3309_03330"/>
<keyword evidence="5 7" id="KW-0808">Transferase</keyword>
<evidence type="ECO:0000259" key="9">
    <source>
        <dbReference type="Pfam" id="PF02729"/>
    </source>
</evidence>
<feature type="domain" description="Aspartate/ornithine carbamoyltransferase Asp/Orn-binding" evidence="8">
    <location>
        <begin position="156"/>
        <end position="300"/>
    </location>
</feature>
<comment type="pathway">
    <text evidence="2">Amino-acid biosynthesis; L-arginine biosynthesis; L-arginine from L-ornithine and carbamoyl phosphate: step 1/3.</text>
</comment>
<dbReference type="PANTHER" id="PTHR45753">
    <property type="entry name" value="ORNITHINE CARBAMOYLTRANSFERASE, MITOCHONDRIAL"/>
    <property type="match status" value="1"/>
</dbReference>
<dbReference type="InterPro" id="IPR036901">
    <property type="entry name" value="Asp/Orn_carbamoylTrfase_sf"/>
</dbReference>
<sequence>MARHFLNLADVGCAGLRALLDAAHARKAARAGWPQGRVDGDAPLADHVLAAVFEKPSTRTRLSFDIAMRQLGGATITLAAGDMQLGRGETVGDTARALSGYVDAIAIRANRHADVQALAAEAGVPVINALTDWSHPCQIVADVMTVEESLRSSVAGLRWAWLGDGNNVAHSLIEAADLLGFELALAVPEGHDPDPALLAGSRGVHVTRDAAAAVRRADVVVTDTWVSMGQAGGAAKMAAMAPYQVTAALMAKALPHAVFLHCLPAHRGEEVTGDVIDGPQSRVWAEAANRVHAQKAILLWALGRL</sequence>
<feature type="binding site" evidence="7">
    <location>
        <begin position="135"/>
        <end position="138"/>
    </location>
    <ligand>
        <name>carbamoyl phosphate</name>
        <dbReference type="ChEBI" id="CHEBI:58228"/>
    </ligand>
</feature>
<dbReference type="Proteomes" id="UP000515292">
    <property type="component" value="Chromosome"/>
</dbReference>
<dbReference type="GO" id="GO:0004585">
    <property type="term" value="F:ornithine carbamoyltransferase activity"/>
    <property type="evidence" value="ECO:0007669"/>
    <property type="project" value="UniProtKB-UniRule"/>
</dbReference>
<dbReference type="SUPFAM" id="SSF53671">
    <property type="entry name" value="Aspartate/ornithine carbamoyltransferase"/>
    <property type="match status" value="1"/>
</dbReference>
<feature type="binding site" evidence="7">
    <location>
        <position position="84"/>
    </location>
    <ligand>
        <name>carbamoyl phosphate</name>
        <dbReference type="ChEBI" id="CHEBI:58228"/>
    </ligand>
</feature>
<keyword evidence="7" id="KW-0963">Cytoplasm</keyword>
<evidence type="ECO:0000313" key="11">
    <source>
        <dbReference type="Proteomes" id="UP000515292"/>
    </source>
</evidence>
<evidence type="ECO:0000256" key="2">
    <source>
        <dbReference type="ARBA" id="ARBA00004975"/>
    </source>
</evidence>